<dbReference type="Pfam" id="PF02518">
    <property type="entry name" value="HATPase_c"/>
    <property type="match status" value="1"/>
</dbReference>
<evidence type="ECO:0000256" key="15">
    <source>
        <dbReference type="PIRNR" id="PIRNR037432"/>
    </source>
</evidence>
<keyword evidence="13" id="KW-0411">Iron-sulfur</keyword>
<evidence type="ECO:0000256" key="10">
    <source>
        <dbReference type="ARBA" id="ARBA00022840"/>
    </source>
</evidence>
<keyword evidence="20" id="KW-1185">Reference proteome</keyword>
<evidence type="ECO:0000259" key="17">
    <source>
        <dbReference type="PROSITE" id="PS50109"/>
    </source>
</evidence>
<dbReference type="InterPro" id="IPR000014">
    <property type="entry name" value="PAS"/>
</dbReference>
<comment type="subcellular location">
    <subcellularLocation>
        <location evidence="3">Cytoplasm</location>
    </subcellularLocation>
</comment>
<dbReference type="PIRSF" id="PIRSF037432">
    <property type="entry name" value="STHK_NreB"/>
    <property type="match status" value="1"/>
</dbReference>
<proteinExistence type="predicted"/>
<evidence type="ECO:0000256" key="4">
    <source>
        <dbReference type="ARBA" id="ARBA00022485"/>
    </source>
</evidence>
<dbReference type="Pfam" id="PF13188">
    <property type="entry name" value="PAS_8"/>
    <property type="match status" value="1"/>
</dbReference>
<dbReference type="InterPro" id="IPR017203">
    <property type="entry name" value="Sig_transdc_His_kinase_NreB"/>
</dbReference>
<name>A0ABV1MXJ7_9BACI</name>
<sequence>MEKEQLKNKYLQQIFQYIQDGIIIMNQNREILMMNPSAKRLSGWELGDRVPFCSFCENRQKSPKEHTCYLIEHNEVPYFLSKMPTYHGSKIDVEMSTALMYTDSNEQAFLLVLRDQTLQLKEEEARISKLIIKKLIEAKEEEHKRLAQELHDGVGQSLYTISVALQAVESYVKDNEKLNTYIEEVRNELEQVMNDIKLYSYQLRPHSIDQLGITPTLSTLVDSVQKVHPNIAISLETDFEERCHPSVEINIYRVVQEALHNITKYAKASKVVIRLEKKATNLSLYIEDNGVGFDLQYMKKEGLGLKHMEERITLLGGSFNINSAHNKGTKISIQVPNWKDDFR</sequence>
<feature type="domain" description="Histidine kinase" evidence="17">
    <location>
        <begin position="145"/>
        <end position="339"/>
    </location>
</feature>
<dbReference type="InterPro" id="IPR035965">
    <property type="entry name" value="PAS-like_dom_sf"/>
</dbReference>
<dbReference type="InterPro" id="IPR050482">
    <property type="entry name" value="Sensor_HK_TwoCompSys"/>
</dbReference>
<dbReference type="PRINTS" id="PR00344">
    <property type="entry name" value="BCTRLSENSOR"/>
</dbReference>
<feature type="coiled-coil region" evidence="16">
    <location>
        <begin position="168"/>
        <end position="202"/>
    </location>
</feature>
<keyword evidence="4" id="KW-0004">4Fe-4S</keyword>
<evidence type="ECO:0000256" key="8">
    <source>
        <dbReference type="ARBA" id="ARBA00022741"/>
    </source>
</evidence>
<evidence type="ECO:0000256" key="6">
    <source>
        <dbReference type="ARBA" id="ARBA00022679"/>
    </source>
</evidence>
<dbReference type="CDD" id="cd16917">
    <property type="entry name" value="HATPase_UhpB-NarQ-NarX-like"/>
    <property type="match status" value="1"/>
</dbReference>
<evidence type="ECO:0000256" key="1">
    <source>
        <dbReference type="ARBA" id="ARBA00000085"/>
    </source>
</evidence>
<dbReference type="EMBL" id="JBEGDG010000023">
    <property type="protein sequence ID" value="MEQ6357232.1"/>
    <property type="molecule type" value="Genomic_DNA"/>
</dbReference>
<evidence type="ECO:0000256" key="14">
    <source>
        <dbReference type="ARBA" id="ARBA00024827"/>
    </source>
</evidence>
<comment type="function">
    <text evidence="14">Member of the two-component regulatory system NreB/NreC involved in the control of dissimilatory nitrate/nitrite reduction in response to oxygen. NreB functions as a direct oxygen sensor histidine kinase which is autophosphorylated, in the absence of oxygen, probably at the conserved histidine residue, and transfers its phosphate group probably to a conserved aspartate residue of NreC. NreB/NreC activates the expression of the nitrate (narGHJI) and nitrite (nir) reductase operons, as well as the putative nitrate transporter gene narT.</text>
</comment>
<dbReference type="Proteomes" id="UP001478862">
    <property type="component" value="Unassembled WGS sequence"/>
</dbReference>
<dbReference type="Gene3D" id="1.20.5.1930">
    <property type="match status" value="1"/>
</dbReference>
<evidence type="ECO:0000259" key="18">
    <source>
        <dbReference type="PROSITE" id="PS50112"/>
    </source>
</evidence>
<evidence type="ECO:0000256" key="5">
    <source>
        <dbReference type="ARBA" id="ARBA00022490"/>
    </source>
</evidence>
<dbReference type="EC" id="2.7.13.3" evidence="15"/>
<evidence type="ECO:0000256" key="7">
    <source>
        <dbReference type="ARBA" id="ARBA00022723"/>
    </source>
</evidence>
<dbReference type="Gene3D" id="3.30.450.20">
    <property type="entry name" value="PAS domain"/>
    <property type="match status" value="1"/>
</dbReference>
<keyword evidence="9 15" id="KW-0418">Kinase</keyword>
<dbReference type="GO" id="GO:0016301">
    <property type="term" value="F:kinase activity"/>
    <property type="evidence" value="ECO:0007669"/>
    <property type="project" value="UniProtKB-KW"/>
</dbReference>
<dbReference type="RefSeq" id="WP_349661605.1">
    <property type="nucleotide sequence ID" value="NZ_JBEGDG010000023.1"/>
</dbReference>
<dbReference type="PROSITE" id="PS50109">
    <property type="entry name" value="HIS_KIN"/>
    <property type="match status" value="1"/>
</dbReference>
<keyword evidence="5" id="KW-0963">Cytoplasm</keyword>
<dbReference type="SUPFAM" id="SSF55874">
    <property type="entry name" value="ATPase domain of HSP90 chaperone/DNA topoisomerase II/histidine kinase"/>
    <property type="match status" value="1"/>
</dbReference>
<keyword evidence="11" id="KW-0408">Iron</keyword>
<comment type="cofactor">
    <cofactor evidence="2">
        <name>[4Fe-4S] cluster</name>
        <dbReference type="ChEBI" id="CHEBI:49883"/>
    </cofactor>
</comment>
<keyword evidence="10 15" id="KW-0067">ATP-binding</keyword>
<dbReference type="SUPFAM" id="SSF55785">
    <property type="entry name" value="PYP-like sensor domain (PAS domain)"/>
    <property type="match status" value="1"/>
</dbReference>
<keyword evidence="8 15" id="KW-0547">Nucleotide-binding</keyword>
<evidence type="ECO:0000256" key="13">
    <source>
        <dbReference type="ARBA" id="ARBA00023014"/>
    </source>
</evidence>
<dbReference type="SMART" id="SM00387">
    <property type="entry name" value="HATPase_c"/>
    <property type="match status" value="1"/>
</dbReference>
<dbReference type="Pfam" id="PF07730">
    <property type="entry name" value="HisKA_3"/>
    <property type="match status" value="1"/>
</dbReference>
<evidence type="ECO:0000256" key="9">
    <source>
        <dbReference type="ARBA" id="ARBA00022777"/>
    </source>
</evidence>
<evidence type="ECO:0000256" key="2">
    <source>
        <dbReference type="ARBA" id="ARBA00001966"/>
    </source>
</evidence>
<organism evidence="19 20">
    <name type="scientific">Lysinibacillus zambalensis</name>
    <dbReference type="NCBI Taxonomy" id="3160866"/>
    <lineage>
        <taxon>Bacteria</taxon>
        <taxon>Bacillati</taxon>
        <taxon>Bacillota</taxon>
        <taxon>Bacilli</taxon>
        <taxon>Bacillales</taxon>
        <taxon>Bacillaceae</taxon>
        <taxon>Lysinibacillus</taxon>
    </lineage>
</organism>
<dbReference type="InterPro" id="IPR011712">
    <property type="entry name" value="Sig_transdc_His_kin_sub3_dim/P"/>
</dbReference>
<keyword evidence="7" id="KW-0479">Metal-binding</keyword>
<dbReference type="PROSITE" id="PS50112">
    <property type="entry name" value="PAS"/>
    <property type="match status" value="1"/>
</dbReference>
<dbReference type="PANTHER" id="PTHR24421">
    <property type="entry name" value="NITRATE/NITRITE SENSOR PROTEIN NARX-RELATED"/>
    <property type="match status" value="1"/>
</dbReference>
<dbReference type="NCBIfam" id="TIGR00229">
    <property type="entry name" value="sensory_box"/>
    <property type="match status" value="1"/>
</dbReference>
<dbReference type="InterPro" id="IPR005467">
    <property type="entry name" value="His_kinase_dom"/>
</dbReference>
<dbReference type="InterPro" id="IPR036890">
    <property type="entry name" value="HATPase_C_sf"/>
</dbReference>
<keyword evidence="16" id="KW-0175">Coiled coil</keyword>
<dbReference type="InterPro" id="IPR004358">
    <property type="entry name" value="Sig_transdc_His_kin-like_C"/>
</dbReference>
<dbReference type="InterPro" id="IPR003594">
    <property type="entry name" value="HATPase_dom"/>
</dbReference>
<evidence type="ECO:0000256" key="12">
    <source>
        <dbReference type="ARBA" id="ARBA00023012"/>
    </source>
</evidence>
<accession>A0ABV1MXJ7</accession>
<evidence type="ECO:0000313" key="19">
    <source>
        <dbReference type="EMBL" id="MEQ6357232.1"/>
    </source>
</evidence>
<keyword evidence="12 15" id="KW-0902">Two-component regulatory system</keyword>
<evidence type="ECO:0000256" key="3">
    <source>
        <dbReference type="ARBA" id="ARBA00004496"/>
    </source>
</evidence>
<protein>
    <recommendedName>
        <fullName evidence="15">Sensor histidine kinase</fullName>
        <ecNumber evidence="15">2.7.13.3</ecNumber>
    </recommendedName>
</protein>
<evidence type="ECO:0000313" key="20">
    <source>
        <dbReference type="Proteomes" id="UP001478862"/>
    </source>
</evidence>
<dbReference type="Gene3D" id="3.30.565.10">
    <property type="entry name" value="Histidine kinase-like ATPase, C-terminal domain"/>
    <property type="match status" value="1"/>
</dbReference>
<comment type="caution">
    <text evidence="19">The sequence shown here is derived from an EMBL/GenBank/DDBJ whole genome shotgun (WGS) entry which is preliminary data.</text>
</comment>
<evidence type="ECO:0000256" key="11">
    <source>
        <dbReference type="ARBA" id="ARBA00023004"/>
    </source>
</evidence>
<gene>
    <name evidence="19" type="ORF">ABNX05_21610</name>
</gene>
<feature type="domain" description="PAS" evidence="18">
    <location>
        <begin position="7"/>
        <end position="45"/>
    </location>
</feature>
<keyword evidence="6 15" id="KW-0808">Transferase</keyword>
<reference evidence="19 20" key="1">
    <citation type="submission" date="2024-06" db="EMBL/GenBank/DDBJ databases">
        <title>Lysinibacillus zambalefons sp. nov., a Novel Firmicute Isolated from the Poon Bato Zambales Hyperalkaline Spring.</title>
        <authorList>
            <person name="Aja J.A."/>
            <person name="Lazaro J.E.H."/>
            <person name="Llorin L.D."/>
            <person name="Lim K.R."/>
            <person name="Teodosio J."/>
            <person name="Dalisay D.S."/>
        </authorList>
    </citation>
    <scope>NUCLEOTIDE SEQUENCE [LARGE SCALE GENOMIC DNA]</scope>
    <source>
        <strain evidence="19 20">M3</strain>
    </source>
</reference>
<comment type="catalytic activity">
    <reaction evidence="1 15">
        <text>ATP + protein L-histidine = ADP + protein N-phospho-L-histidine.</text>
        <dbReference type="EC" id="2.7.13.3"/>
    </reaction>
</comment>
<evidence type="ECO:0000256" key="16">
    <source>
        <dbReference type="SAM" id="Coils"/>
    </source>
</evidence>